<organism evidence="1 2">
    <name type="scientific">Diversispora epigaea</name>
    <dbReference type="NCBI Taxonomy" id="1348612"/>
    <lineage>
        <taxon>Eukaryota</taxon>
        <taxon>Fungi</taxon>
        <taxon>Fungi incertae sedis</taxon>
        <taxon>Mucoromycota</taxon>
        <taxon>Glomeromycotina</taxon>
        <taxon>Glomeromycetes</taxon>
        <taxon>Diversisporales</taxon>
        <taxon>Diversisporaceae</taxon>
        <taxon>Diversispora</taxon>
    </lineage>
</organism>
<evidence type="ECO:0000313" key="1">
    <source>
        <dbReference type="EMBL" id="RHZ89593.1"/>
    </source>
</evidence>
<dbReference type="EMBL" id="PQFF01000011">
    <property type="protein sequence ID" value="RHZ89593.1"/>
    <property type="molecule type" value="Genomic_DNA"/>
</dbReference>
<evidence type="ECO:0000313" key="2">
    <source>
        <dbReference type="Proteomes" id="UP000266861"/>
    </source>
</evidence>
<accession>A0A397JXJ9</accession>
<protein>
    <submittedName>
        <fullName evidence="1">Uncharacterized protein</fullName>
    </submittedName>
</protein>
<reference evidence="1 2" key="1">
    <citation type="submission" date="2018-08" db="EMBL/GenBank/DDBJ databases">
        <title>Genome and evolution of the arbuscular mycorrhizal fungus Diversispora epigaea (formerly Glomus versiforme) and its bacterial endosymbionts.</title>
        <authorList>
            <person name="Sun X."/>
            <person name="Fei Z."/>
            <person name="Harrison M."/>
        </authorList>
    </citation>
    <scope>NUCLEOTIDE SEQUENCE [LARGE SCALE GENOMIC DNA]</scope>
    <source>
        <strain evidence="1 2">IT104</strain>
    </source>
</reference>
<proteinExistence type="predicted"/>
<comment type="caution">
    <text evidence="1">The sequence shown here is derived from an EMBL/GenBank/DDBJ whole genome shotgun (WGS) entry which is preliminary data.</text>
</comment>
<sequence length="84" mass="9700">MLIQDIQQNANESFKDINEIVKGGSIRLSSLWNNYEMDLYSLESKNGTKYGSVQFYGITQDLEKTNVRGGNLRDYLRNNFNKIS</sequence>
<dbReference type="Proteomes" id="UP000266861">
    <property type="component" value="Unassembled WGS sequence"/>
</dbReference>
<name>A0A397JXJ9_9GLOM</name>
<dbReference type="AlphaFoldDB" id="A0A397JXJ9"/>
<gene>
    <name evidence="1" type="ORF">Glove_13g286</name>
</gene>
<keyword evidence="2" id="KW-1185">Reference proteome</keyword>